<gene>
    <name evidence="2" type="ORF">Cgig2_030253</name>
</gene>
<dbReference type="Proteomes" id="UP001153076">
    <property type="component" value="Unassembled WGS sequence"/>
</dbReference>
<protein>
    <submittedName>
        <fullName evidence="2">Uncharacterized protein</fullName>
    </submittedName>
</protein>
<dbReference type="AlphaFoldDB" id="A0A9Q1Q4F9"/>
<keyword evidence="1" id="KW-0812">Transmembrane</keyword>
<feature type="transmembrane region" description="Helical" evidence="1">
    <location>
        <begin position="120"/>
        <end position="139"/>
    </location>
</feature>
<reference evidence="2" key="1">
    <citation type="submission" date="2022-04" db="EMBL/GenBank/DDBJ databases">
        <title>Carnegiea gigantea Genome sequencing and assembly v2.</title>
        <authorList>
            <person name="Copetti D."/>
            <person name="Sanderson M.J."/>
            <person name="Burquez A."/>
            <person name="Wojciechowski M.F."/>
        </authorList>
    </citation>
    <scope>NUCLEOTIDE SEQUENCE</scope>
    <source>
        <strain evidence="2">SGP5-SGP5p</strain>
        <tissue evidence="2">Aerial part</tissue>
    </source>
</reference>
<dbReference type="PANTHER" id="PTHR33240">
    <property type="entry name" value="OS08G0508500 PROTEIN"/>
    <property type="match status" value="1"/>
</dbReference>
<sequence length="374" mass="41496">MQPKPREEECSTKIMATIAGGYAEAQLRGAQRVLTAEQGSRVIVPTLVFDKSEGLNFTLPHDDLLVVGMKVASTIVRKILIDTRSSVDIIMWDCLRKLKHPRREIVPLVHPILGFGEQEVGILIIIAVIVYHSLIAFIIKGRHLTVQRRGRLITQTVIISHGRIDVHQLRVPTLSPGLTMVLNIVDVRLKIALLAKSVRSQGHQEFPKELCMALMPPLVALILDLSRFFDSRSSLGLHSGVGFFQLALQLPPFGFQGFFLLLQLLPVVLRSPIYPHRRPSELSRSWIHFSKAELNGVDLTAFSAWAKAWQATHHPKRARALDLARFSTKVDLAGRSASKKSTARAWVFTEASSTGSWAACGLLRELPAKGDLSA</sequence>
<proteinExistence type="predicted"/>
<evidence type="ECO:0000313" key="2">
    <source>
        <dbReference type="EMBL" id="KAJ8428550.1"/>
    </source>
</evidence>
<comment type="caution">
    <text evidence="2">The sequence shown here is derived from an EMBL/GenBank/DDBJ whole genome shotgun (WGS) entry which is preliminary data.</text>
</comment>
<dbReference type="EMBL" id="JAKOGI010000996">
    <property type="protein sequence ID" value="KAJ8428550.1"/>
    <property type="molecule type" value="Genomic_DNA"/>
</dbReference>
<organism evidence="2 3">
    <name type="scientific">Carnegiea gigantea</name>
    <dbReference type="NCBI Taxonomy" id="171969"/>
    <lineage>
        <taxon>Eukaryota</taxon>
        <taxon>Viridiplantae</taxon>
        <taxon>Streptophyta</taxon>
        <taxon>Embryophyta</taxon>
        <taxon>Tracheophyta</taxon>
        <taxon>Spermatophyta</taxon>
        <taxon>Magnoliopsida</taxon>
        <taxon>eudicotyledons</taxon>
        <taxon>Gunneridae</taxon>
        <taxon>Pentapetalae</taxon>
        <taxon>Caryophyllales</taxon>
        <taxon>Cactineae</taxon>
        <taxon>Cactaceae</taxon>
        <taxon>Cactoideae</taxon>
        <taxon>Echinocereeae</taxon>
        <taxon>Carnegiea</taxon>
    </lineage>
</organism>
<dbReference type="PANTHER" id="PTHR33240:SF17">
    <property type="entry name" value="EUKARYOTIC PEPTIDE CHAIN RELEASE FACTOR GTP-BINDING SUBUNIT-LIKE"/>
    <property type="match status" value="1"/>
</dbReference>
<evidence type="ECO:0000256" key="1">
    <source>
        <dbReference type="SAM" id="Phobius"/>
    </source>
</evidence>
<accession>A0A9Q1Q4F9</accession>
<evidence type="ECO:0000313" key="3">
    <source>
        <dbReference type="Proteomes" id="UP001153076"/>
    </source>
</evidence>
<keyword evidence="1" id="KW-0472">Membrane</keyword>
<name>A0A9Q1Q4F9_9CARY</name>
<keyword evidence="3" id="KW-1185">Reference proteome</keyword>
<keyword evidence="1" id="KW-1133">Transmembrane helix</keyword>